<organism evidence="3">
    <name type="scientific">Fagus sylvatica</name>
    <name type="common">Beechnut</name>
    <dbReference type="NCBI Taxonomy" id="28930"/>
    <lineage>
        <taxon>Eukaryota</taxon>
        <taxon>Viridiplantae</taxon>
        <taxon>Streptophyta</taxon>
        <taxon>Embryophyta</taxon>
        <taxon>Tracheophyta</taxon>
        <taxon>Spermatophyta</taxon>
        <taxon>Magnoliopsida</taxon>
        <taxon>eudicotyledons</taxon>
        <taxon>Gunneridae</taxon>
        <taxon>Pentapetalae</taxon>
        <taxon>rosids</taxon>
        <taxon>fabids</taxon>
        <taxon>Fagales</taxon>
        <taxon>Fagaceae</taxon>
        <taxon>Fagus</taxon>
    </lineage>
</organism>
<dbReference type="PANTHER" id="PTHR31711:SF1">
    <property type="entry name" value="ARGININE AND GLUTAMATE-RICH PROTEIN 1"/>
    <property type="match status" value="1"/>
</dbReference>
<accession>A0A2N9GGS8</accession>
<dbReference type="EMBL" id="OIVN01001860">
    <property type="protein sequence ID" value="SPC98344.1"/>
    <property type="molecule type" value="Genomic_DNA"/>
</dbReference>
<reference evidence="3" key="1">
    <citation type="submission" date="2018-02" db="EMBL/GenBank/DDBJ databases">
        <authorList>
            <person name="Cohen D.B."/>
            <person name="Kent A.D."/>
        </authorList>
    </citation>
    <scope>NUCLEOTIDE SEQUENCE</scope>
</reference>
<feature type="domain" description="Reverse transcriptase zinc-binding" evidence="2">
    <location>
        <begin position="145"/>
        <end position="229"/>
    </location>
</feature>
<proteinExistence type="predicted"/>
<name>A0A2N9GGS8_FAGSY</name>
<evidence type="ECO:0000256" key="1">
    <source>
        <dbReference type="SAM" id="MobiDB-lite"/>
    </source>
</evidence>
<feature type="region of interest" description="Disordered" evidence="1">
    <location>
        <begin position="296"/>
        <end position="368"/>
    </location>
</feature>
<dbReference type="InterPro" id="IPR033371">
    <property type="entry name" value="ARGLU1"/>
</dbReference>
<feature type="compositionally biased region" description="Basic and acidic residues" evidence="1">
    <location>
        <begin position="296"/>
        <end position="334"/>
    </location>
</feature>
<sequence length="368" mass="43599">MKVSLPFITRQQEAEQKLLEEETAKRVEEAIRRKVEESLNSEEIKLEIQKRLEEGRKRLRDEVAAQLEKEKEVAIIEARQKEGGTIAAVLLFHNEVVDWNVTFIRDFNDWELDGVVSFMTLLYSNISKRDGEDGMWSRLKRIGLFDIRSFYNVLRAPPRQPFPCRSIWRSKAPPRVCFFVWSAAWDKIWTCDNLMRRGYSMATWCCMCGCNGETVDHLLLHCSMAGGLWSFVFRSFGIKWVVELLFGWHNGSLLFCHLPRSSGPTVQGVFRAAIPVFQYNEQARKEKEELERMLEENRRRVEESQRREALEQQRREEERYRELEELQRQKEEAMRRKKQQEEEERLNQMKLLGKNKTRPKLSFALGSK</sequence>
<evidence type="ECO:0000313" key="3">
    <source>
        <dbReference type="EMBL" id="SPC98344.1"/>
    </source>
</evidence>
<gene>
    <name evidence="3" type="ORF">FSB_LOCUS26226</name>
</gene>
<dbReference type="GO" id="GO:0005654">
    <property type="term" value="C:nucleoplasm"/>
    <property type="evidence" value="ECO:0007669"/>
    <property type="project" value="TreeGrafter"/>
</dbReference>
<dbReference type="PANTHER" id="PTHR31711">
    <property type="entry name" value="ARGININE AND GLUTAMATE-RICH PROTEIN 1"/>
    <property type="match status" value="1"/>
</dbReference>
<dbReference type="Pfam" id="PF13966">
    <property type="entry name" value="zf-RVT"/>
    <property type="match status" value="1"/>
</dbReference>
<evidence type="ECO:0000259" key="2">
    <source>
        <dbReference type="Pfam" id="PF13966"/>
    </source>
</evidence>
<dbReference type="GO" id="GO:0045296">
    <property type="term" value="F:cadherin binding"/>
    <property type="evidence" value="ECO:0007669"/>
    <property type="project" value="TreeGrafter"/>
</dbReference>
<protein>
    <recommendedName>
        <fullName evidence="2">Reverse transcriptase zinc-binding domain-containing protein</fullName>
    </recommendedName>
</protein>
<dbReference type="AlphaFoldDB" id="A0A2N9GGS8"/>
<dbReference type="GO" id="GO:0005739">
    <property type="term" value="C:mitochondrion"/>
    <property type="evidence" value="ECO:0007669"/>
    <property type="project" value="TreeGrafter"/>
</dbReference>
<dbReference type="InterPro" id="IPR026960">
    <property type="entry name" value="RVT-Znf"/>
</dbReference>
<dbReference type="Pfam" id="PF15346">
    <property type="entry name" value="ARGLU"/>
    <property type="match status" value="2"/>
</dbReference>